<dbReference type="GO" id="GO:0004065">
    <property type="term" value="F:arylsulfatase activity"/>
    <property type="evidence" value="ECO:0007669"/>
    <property type="project" value="TreeGrafter"/>
</dbReference>
<keyword evidence="5" id="KW-1185">Reference proteome</keyword>
<comment type="caution">
    <text evidence="4">The sequence shown here is derived from an EMBL/GenBank/DDBJ whole genome shotgun (WGS) entry which is preliminary data.</text>
</comment>
<accession>A0A0M0JQY4</accession>
<dbReference type="InterPro" id="IPR000917">
    <property type="entry name" value="Sulfatase_N"/>
</dbReference>
<organism evidence="4 5">
    <name type="scientific">Chrysochromulina tobinii</name>
    <dbReference type="NCBI Taxonomy" id="1460289"/>
    <lineage>
        <taxon>Eukaryota</taxon>
        <taxon>Haptista</taxon>
        <taxon>Haptophyta</taxon>
        <taxon>Prymnesiophyceae</taxon>
        <taxon>Prymnesiales</taxon>
        <taxon>Chrysochromulinaceae</taxon>
        <taxon>Chrysochromulina</taxon>
    </lineage>
</organism>
<feature type="domain" description="Sulfatase N-terminal" evidence="3">
    <location>
        <begin position="32"/>
        <end position="155"/>
    </location>
</feature>
<gene>
    <name evidence="4" type="ORF">Ctob_004890</name>
</gene>
<dbReference type="InterPro" id="IPR017850">
    <property type="entry name" value="Alkaline_phosphatase_core_sf"/>
</dbReference>
<dbReference type="SUPFAM" id="SSF53649">
    <property type="entry name" value="Alkaline phosphatase-like"/>
    <property type="match status" value="1"/>
</dbReference>
<feature type="region of interest" description="Disordered" evidence="2">
    <location>
        <begin position="1"/>
        <end position="22"/>
    </location>
</feature>
<evidence type="ECO:0000313" key="4">
    <source>
        <dbReference type="EMBL" id="KOO28999.1"/>
    </source>
</evidence>
<sequence>MDNQPEKQCAPPPHPRQSPPLHLLNTAPFPLRYCDCEHKNATRRGAFGDALAEIDTLVGQVAERLKANGIEGNTLILFTADNGPWLVQGTSGGSEGLLSARYAGYWNVGKGSTWEGGIREAGFAHWPGVIEPFTRSAEIVSSMDVFPTVLGLAGVPLPTDRVYDGRDFKSILFNESGKSLHDILFFYGGAEAGNDGNSPSAARFGPYKAHFATGPGLSGCGVSPSAPVGCPTLQCSNGPLLFNVEVDPSEAHPLSVNTTTPKDPHLASVIATIMSAYEKVKQDIVPYHSDPAPDGPGEKKGEYGICCNRTLGCDCNGPPST</sequence>
<dbReference type="AlphaFoldDB" id="A0A0M0JQY4"/>
<dbReference type="Pfam" id="PF14707">
    <property type="entry name" value="Sulfatase_C"/>
    <property type="match status" value="1"/>
</dbReference>
<proteinExistence type="inferred from homology"/>
<evidence type="ECO:0000256" key="2">
    <source>
        <dbReference type="SAM" id="MobiDB-lite"/>
    </source>
</evidence>
<dbReference type="PANTHER" id="PTHR42693">
    <property type="entry name" value="ARYLSULFATASE FAMILY MEMBER"/>
    <property type="match status" value="1"/>
</dbReference>
<dbReference type="Proteomes" id="UP000037460">
    <property type="component" value="Unassembled WGS sequence"/>
</dbReference>
<evidence type="ECO:0000256" key="1">
    <source>
        <dbReference type="ARBA" id="ARBA00008779"/>
    </source>
</evidence>
<comment type="similarity">
    <text evidence="1">Belongs to the sulfatase family.</text>
</comment>
<evidence type="ECO:0000259" key="3">
    <source>
        <dbReference type="Pfam" id="PF00884"/>
    </source>
</evidence>
<dbReference type="OrthoDB" id="195633at2759"/>
<reference evidence="5" key="1">
    <citation type="journal article" date="2015" name="PLoS Genet.">
        <title>Genome Sequence and Transcriptome Analyses of Chrysochromulina tobin: Metabolic Tools for Enhanced Algal Fitness in the Prominent Order Prymnesiales (Haptophyceae).</title>
        <authorList>
            <person name="Hovde B.T."/>
            <person name="Deodato C.R."/>
            <person name="Hunsperger H.M."/>
            <person name="Ryken S.A."/>
            <person name="Yost W."/>
            <person name="Jha R.K."/>
            <person name="Patterson J."/>
            <person name="Monnat R.J. Jr."/>
            <person name="Barlow S.B."/>
            <person name="Starkenburg S.R."/>
            <person name="Cattolico R.A."/>
        </authorList>
    </citation>
    <scope>NUCLEOTIDE SEQUENCE</scope>
    <source>
        <strain evidence="5">CCMP291</strain>
    </source>
</reference>
<dbReference type="InterPro" id="IPR050738">
    <property type="entry name" value="Sulfatase"/>
</dbReference>
<dbReference type="Gene3D" id="3.30.1120.10">
    <property type="match status" value="1"/>
</dbReference>
<dbReference type="Pfam" id="PF00884">
    <property type="entry name" value="Sulfatase"/>
    <property type="match status" value="1"/>
</dbReference>
<dbReference type="PANTHER" id="PTHR42693:SF11">
    <property type="entry name" value="ARYLSULFATASE A"/>
    <property type="match status" value="1"/>
</dbReference>
<protein>
    <submittedName>
        <fullName evidence="4">Arylsulfatase a</fullName>
    </submittedName>
</protein>
<dbReference type="Gene3D" id="3.40.720.10">
    <property type="entry name" value="Alkaline Phosphatase, subunit A"/>
    <property type="match status" value="1"/>
</dbReference>
<name>A0A0M0JQY4_9EUKA</name>
<evidence type="ECO:0000313" key="5">
    <source>
        <dbReference type="Proteomes" id="UP000037460"/>
    </source>
</evidence>
<dbReference type="EMBL" id="JWZX01002477">
    <property type="protein sequence ID" value="KOO28999.1"/>
    <property type="molecule type" value="Genomic_DNA"/>
</dbReference>